<dbReference type="STRING" id="364199.SAMN04489858_10426"/>
<dbReference type="CDD" id="cd00293">
    <property type="entry name" value="USP-like"/>
    <property type="match status" value="2"/>
</dbReference>
<protein>
    <submittedName>
        <fullName evidence="3">Nucleotide-binding universal stress protein, UspA family</fullName>
    </submittedName>
</protein>
<dbReference type="Pfam" id="PF00582">
    <property type="entry name" value="Usp"/>
    <property type="match status" value="2"/>
</dbReference>
<feature type="domain" description="UspA" evidence="2">
    <location>
        <begin position="4"/>
        <end position="119"/>
    </location>
</feature>
<dbReference type="OrthoDB" id="9804721at2"/>
<dbReference type="SUPFAM" id="SSF52402">
    <property type="entry name" value="Adenine nucleotide alpha hydrolases-like"/>
    <property type="match status" value="2"/>
</dbReference>
<dbReference type="InterPro" id="IPR006016">
    <property type="entry name" value="UspA"/>
</dbReference>
<proteinExistence type="inferred from homology"/>
<dbReference type="PRINTS" id="PR01438">
    <property type="entry name" value="UNVRSLSTRESS"/>
</dbReference>
<evidence type="ECO:0000256" key="1">
    <source>
        <dbReference type="ARBA" id="ARBA00008791"/>
    </source>
</evidence>
<comment type="similarity">
    <text evidence="1">Belongs to the universal stress protein A family.</text>
</comment>
<dbReference type="AlphaFoldDB" id="A0A1I0D6D3"/>
<gene>
    <name evidence="3" type="ORF">SAMN04489858_10426</name>
</gene>
<evidence type="ECO:0000313" key="4">
    <source>
        <dbReference type="Proteomes" id="UP000199180"/>
    </source>
</evidence>
<name>A0A1I0D6D3_9RHOB</name>
<dbReference type="InterPro" id="IPR006015">
    <property type="entry name" value="Universal_stress_UspA"/>
</dbReference>
<sequence length="271" mass="29686">MPMMNLLVAFNGSDGSRAALRYAASMARRHGAHVTAILAHSGHEVIDRRSRWIPNDVRKLLTSANNSVVEAIKAAFAQERAALDLDQDVPLTEITGRVDKVLSEAARHYDMLIVGTHSDEDDEHVTVHPDRIALMSGRPVIVVPAGHDAAARHNHAALAWDGGRAAARALSDSLRLLEEDGQVSVLTVGPRNAWPIDDLMTHLARHGVEASHQEWPSSHPVAETLLTWCERHDPSLLVLGAFEHSKFREDFLGGVTSEVLSRTRIPVLLSH</sequence>
<organism evidence="3 4">
    <name type="scientific">Paracoccus homiensis</name>
    <dbReference type="NCBI Taxonomy" id="364199"/>
    <lineage>
        <taxon>Bacteria</taxon>
        <taxon>Pseudomonadati</taxon>
        <taxon>Pseudomonadota</taxon>
        <taxon>Alphaproteobacteria</taxon>
        <taxon>Rhodobacterales</taxon>
        <taxon>Paracoccaceae</taxon>
        <taxon>Paracoccus</taxon>
    </lineage>
</organism>
<dbReference type="RefSeq" id="WP_090733600.1">
    <property type="nucleotide sequence ID" value="NZ_FOHO01000004.1"/>
</dbReference>
<reference evidence="3 4" key="1">
    <citation type="submission" date="2016-10" db="EMBL/GenBank/DDBJ databases">
        <authorList>
            <person name="de Groot N.N."/>
        </authorList>
    </citation>
    <scope>NUCLEOTIDE SEQUENCE [LARGE SCALE GENOMIC DNA]</scope>
    <source>
        <strain evidence="3 4">DSM 17862</strain>
    </source>
</reference>
<dbReference type="PANTHER" id="PTHR46268:SF15">
    <property type="entry name" value="UNIVERSAL STRESS PROTEIN HP_0031"/>
    <property type="match status" value="1"/>
</dbReference>
<evidence type="ECO:0000259" key="2">
    <source>
        <dbReference type="Pfam" id="PF00582"/>
    </source>
</evidence>
<dbReference type="Proteomes" id="UP000199180">
    <property type="component" value="Unassembled WGS sequence"/>
</dbReference>
<dbReference type="Gene3D" id="3.40.50.12370">
    <property type="match status" value="1"/>
</dbReference>
<keyword evidence="4" id="KW-1185">Reference proteome</keyword>
<feature type="domain" description="UspA" evidence="2">
    <location>
        <begin position="220"/>
        <end position="269"/>
    </location>
</feature>
<dbReference type="EMBL" id="FOHO01000004">
    <property type="protein sequence ID" value="SET27827.1"/>
    <property type="molecule type" value="Genomic_DNA"/>
</dbReference>
<dbReference type="PANTHER" id="PTHR46268">
    <property type="entry name" value="STRESS RESPONSE PROTEIN NHAX"/>
    <property type="match status" value="1"/>
</dbReference>
<evidence type="ECO:0000313" key="3">
    <source>
        <dbReference type="EMBL" id="SET27827.1"/>
    </source>
</evidence>
<accession>A0A1I0D6D3</accession>